<dbReference type="InterPro" id="IPR009959">
    <property type="entry name" value="Cyclase_SnoaL-like"/>
</dbReference>
<name>A0A2G8RJ88_9RHOB</name>
<dbReference type="EMBL" id="AWWI01000028">
    <property type="protein sequence ID" value="PIL21617.1"/>
    <property type="molecule type" value="Genomic_DNA"/>
</dbReference>
<keyword evidence="2" id="KW-1185">Reference proteome</keyword>
<proteinExistence type="predicted"/>
<comment type="caution">
    <text evidence="1">The sequence shown here is derived from an EMBL/GenBank/DDBJ whole genome shotgun (WGS) entry which is preliminary data.</text>
</comment>
<dbReference type="Proteomes" id="UP000231259">
    <property type="component" value="Unassembled WGS sequence"/>
</dbReference>
<evidence type="ECO:0000313" key="2">
    <source>
        <dbReference type="Proteomes" id="UP000231259"/>
    </source>
</evidence>
<gene>
    <name evidence="1" type="ORF">P775_03435</name>
</gene>
<dbReference type="Pfam" id="PF07366">
    <property type="entry name" value="SnoaL"/>
    <property type="match status" value="1"/>
</dbReference>
<dbReference type="Gene3D" id="3.10.450.50">
    <property type="match status" value="1"/>
</dbReference>
<dbReference type="OrthoDB" id="9781757at2"/>
<dbReference type="InterPro" id="IPR032710">
    <property type="entry name" value="NTF2-like_dom_sf"/>
</dbReference>
<organism evidence="1 2">
    <name type="scientific">Puniceibacterium antarcticum</name>
    <dbReference type="NCBI Taxonomy" id="1206336"/>
    <lineage>
        <taxon>Bacteria</taxon>
        <taxon>Pseudomonadati</taxon>
        <taxon>Pseudomonadota</taxon>
        <taxon>Alphaproteobacteria</taxon>
        <taxon>Rhodobacterales</taxon>
        <taxon>Paracoccaceae</taxon>
        <taxon>Puniceibacterium</taxon>
    </lineage>
</organism>
<sequence length="137" mass="15047">MTDHQHTIRKLYASAEATSLDVEAFLSYFWQDGYARDIPTQMDFRGSDIALVASGMAEAFPDIHRELFSIDVSGDTVVVELAIRGTHRGTLMTPSGPLAATGKVIDVPCCDVFRMKDGKIAAFHCYNASSIMQQQLS</sequence>
<dbReference type="RefSeq" id="WP_099909628.1">
    <property type="nucleotide sequence ID" value="NZ_AWWI01000028.1"/>
</dbReference>
<dbReference type="GO" id="GO:0030638">
    <property type="term" value="P:polyketide metabolic process"/>
    <property type="evidence" value="ECO:0007669"/>
    <property type="project" value="InterPro"/>
</dbReference>
<dbReference type="AlphaFoldDB" id="A0A2G8RJ88"/>
<protein>
    <recommendedName>
        <fullName evidence="3">SnoaL-like domain-containing protein</fullName>
    </recommendedName>
</protein>
<evidence type="ECO:0008006" key="3">
    <source>
        <dbReference type="Google" id="ProtNLM"/>
    </source>
</evidence>
<reference evidence="1 2" key="1">
    <citation type="submission" date="2013-09" db="EMBL/GenBank/DDBJ databases">
        <title>Genome sequencing of Phaeobacter antarcticus sp. nov. SM1211.</title>
        <authorList>
            <person name="Zhang X.-Y."/>
            <person name="Liu C."/>
            <person name="Chen X.-L."/>
            <person name="Xie B.-B."/>
            <person name="Qin Q.-L."/>
            <person name="Rong J.-C."/>
            <person name="Zhang Y.-Z."/>
        </authorList>
    </citation>
    <scope>NUCLEOTIDE SEQUENCE [LARGE SCALE GENOMIC DNA]</scope>
    <source>
        <strain evidence="1 2">SM1211</strain>
    </source>
</reference>
<accession>A0A2G8RJ88</accession>
<dbReference type="SUPFAM" id="SSF54427">
    <property type="entry name" value="NTF2-like"/>
    <property type="match status" value="1"/>
</dbReference>
<dbReference type="PANTHER" id="PTHR38436">
    <property type="entry name" value="POLYKETIDE CYCLASE SNOAL-LIKE DOMAIN"/>
    <property type="match status" value="1"/>
</dbReference>
<dbReference type="PANTHER" id="PTHR38436:SF1">
    <property type="entry name" value="ESTER CYCLASE"/>
    <property type="match status" value="1"/>
</dbReference>
<evidence type="ECO:0000313" key="1">
    <source>
        <dbReference type="EMBL" id="PIL21617.1"/>
    </source>
</evidence>